<dbReference type="SUPFAM" id="SSF47616">
    <property type="entry name" value="GST C-terminal domain-like"/>
    <property type="match status" value="1"/>
</dbReference>
<dbReference type="Pfam" id="PF22441">
    <property type="entry name" value="CLIC-like_N"/>
    <property type="match status" value="1"/>
</dbReference>
<dbReference type="InterPro" id="IPR053823">
    <property type="entry name" value="CLIC_N"/>
</dbReference>
<evidence type="ECO:0000256" key="3">
    <source>
        <dbReference type="ARBA" id="ARBA00004308"/>
    </source>
</evidence>
<keyword evidence="6" id="KW-0812">Transmembrane</keyword>
<dbReference type="AlphaFoldDB" id="A0A7J7EEQ5"/>
<evidence type="ECO:0000313" key="11">
    <source>
        <dbReference type="EMBL" id="KAF5914171.1"/>
    </source>
</evidence>
<dbReference type="Gene3D" id="3.40.30.10">
    <property type="entry name" value="Glutaredoxin"/>
    <property type="match status" value="1"/>
</dbReference>
<evidence type="ECO:0000256" key="5">
    <source>
        <dbReference type="ARBA" id="ARBA00022553"/>
    </source>
</evidence>
<keyword evidence="12" id="KW-1185">Reference proteome</keyword>
<dbReference type="InterPro" id="IPR036282">
    <property type="entry name" value="Glutathione-S-Trfase_C_sf"/>
</dbReference>
<evidence type="ECO:0000256" key="7">
    <source>
        <dbReference type="ARBA" id="ARBA00022989"/>
    </source>
</evidence>
<dbReference type="EMBL" id="JACDTQ010003438">
    <property type="protein sequence ID" value="KAF5914171.1"/>
    <property type="molecule type" value="Genomic_DNA"/>
</dbReference>
<keyword evidence="8" id="KW-0472">Membrane</keyword>
<evidence type="ECO:0000313" key="12">
    <source>
        <dbReference type="Proteomes" id="UP000551758"/>
    </source>
</evidence>
<dbReference type="GO" id="GO:0016020">
    <property type="term" value="C:membrane"/>
    <property type="evidence" value="ECO:0007669"/>
    <property type="project" value="UniProtKB-SubCell"/>
</dbReference>
<dbReference type="PANTHER" id="PTHR45476:SF5">
    <property type="entry name" value="CHLORIDE INTRACELLULAR CHANNEL 4-RELATED"/>
    <property type="match status" value="1"/>
</dbReference>
<reference evidence="11 12" key="1">
    <citation type="journal article" date="2020" name="Mol. Biol. Evol.">
        <title>Interspecific Gene Flow and the Evolution of Specialization in Black and White Rhinoceros.</title>
        <authorList>
            <person name="Moodley Y."/>
            <person name="Westbury M.V."/>
            <person name="Russo I.M."/>
            <person name="Gopalakrishnan S."/>
            <person name="Rakotoarivelo A."/>
            <person name="Olsen R.A."/>
            <person name="Prost S."/>
            <person name="Tunstall T."/>
            <person name="Ryder O.A."/>
            <person name="Dalen L."/>
            <person name="Bruford M.W."/>
        </authorList>
    </citation>
    <scope>NUCLEOTIDE SEQUENCE [LARGE SCALE GENOMIC DNA]</scope>
    <source>
        <strain evidence="11">SBR-YM</strain>
        <tissue evidence="11">Skin</tissue>
    </source>
</reference>
<evidence type="ECO:0000256" key="9">
    <source>
        <dbReference type="ARBA" id="ARBA00023242"/>
    </source>
</evidence>
<evidence type="ECO:0000256" key="8">
    <source>
        <dbReference type="ARBA" id="ARBA00023136"/>
    </source>
</evidence>
<dbReference type="GO" id="GO:0005634">
    <property type="term" value="C:nucleus"/>
    <property type="evidence" value="ECO:0007669"/>
    <property type="project" value="UniProtKB-SubCell"/>
</dbReference>
<proteinExistence type="inferred from homology"/>
<keyword evidence="7" id="KW-1133">Transmembrane helix</keyword>
<evidence type="ECO:0000256" key="2">
    <source>
        <dbReference type="ARBA" id="ARBA00004167"/>
    </source>
</evidence>
<evidence type="ECO:0000256" key="4">
    <source>
        <dbReference type="ARBA" id="ARBA00007655"/>
    </source>
</evidence>
<feature type="domain" description="CLIC N-terminal" evidence="10">
    <location>
        <begin position="20"/>
        <end position="72"/>
    </location>
</feature>
<comment type="caution">
    <text evidence="11">The sequence shown here is derived from an EMBL/GenBank/DDBJ whole genome shotgun (WGS) entry which is preliminary data.</text>
</comment>
<protein>
    <recommendedName>
        <fullName evidence="10">CLIC N-terminal domain-containing protein</fullName>
    </recommendedName>
</protein>
<sequence>MALLIPLNGVKKTAKECITDLFVKADSDDESIENCPLSQRIFMILWLQAVVFSVTTVGLKRKLADLLNMCSKLSPKYPESNTVRIDIFPKFSVYITSRPEADEASERHLLKTLQKLDEYLNSPKPGETNVDKNNLNFDIPKRVTGIWRYLTSDYIRDEFTNTCPNDKEVEIAYSDAAKRLTK</sequence>
<gene>
    <name evidence="11" type="ORF">HPG69_009338</name>
</gene>
<accession>A0A7J7EEQ5</accession>
<organism evidence="11 12">
    <name type="scientific">Diceros bicornis minor</name>
    <name type="common">South-central black rhinoceros</name>
    <dbReference type="NCBI Taxonomy" id="77932"/>
    <lineage>
        <taxon>Eukaryota</taxon>
        <taxon>Metazoa</taxon>
        <taxon>Chordata</taxon>
        <taxon>Craniata</taxon>
        <taxon>Vertebrata</taxon>
        <taxon>Euteleostomi</taxon>
        <taxon>Mammalia</taxon>
        <taxon>Eutheria</taxon>
        <taxon>Laurasiatheria</taxon>
        <taxon>Perissodactyla</taxon>
        <taxon>Rhinocerotidae</taxon>
        <taxon>Diceros</taxon>
    </lineage>
</organism>
<evidence type="ECO:0000256" key="6">
    <source>
        <dbReference type="ARBA" id="ARBA00022692"/>
    </source>
</evidence>
<keyword evidence="5" id="KW-0597">Phosphoprotein</keyword>
<name>A0A7J7EEQ5_DICBM</name>
<keyword evidence="9" id="KW-0539">Nucleus</keyword>
<evidence type="ECO:0000259" key="10">
    <source>
        <dbReference type="Pfam" id="PF22441"/>
    </source>
</evidence>
<comment type="subcellular location">
    <subcellularLocation>
        <location evidence="3">Endomembrane system</location>
    </subcellularLocation>
    <subcellularLocation>
        <location evidence="2">Membrane</location>
        <topology evidence="2">Single-pass membrane protein</topology>
    </subcellularLocation>
    <subcellularLocation>
        <location evidence="1">Nucleus</location>
    </subcellularLocation>
</comment>
<dbReference type="Proteomes" id="UP000551758">
    <property type="component" value="Unassembled WGS sequence"/>
</dbReference>
<dbReference type="PANTHER" id="PTHR45476">
    <property type="entry name" value="CHLORIDE INTRACELLULAR CHANNEL PROTEIN 6-RELATED"/>
    <property type="match status" value="1"/>
</dbReference>
<evidence type="ECO:0000256" key="1">
    <source>
        <dbReference type="ARBA" id="ARBA00004123"/>
    </source>
</evidence>
<comment type="similarity">
    <text evidence="4">Belongs to the chloride channel CLIC family.</text>
</comment>
<dbReference type="Gene3D" id="1.20.1050.10">
    <property type="match status" value="2"/>
</dbReference>